<dbReference type="AlphaFoldDB" id="A0A382G621"/>
<dbReference type="EMBL" id="UINC01053599">
    <property type="protein sequence ID" value="SVB70312.1"/>
    <property type="molecule type" value="Genomic_DNA"/>
</dbReference>
<dbReference type="InterPro" id="IPR050490">
    <property type="entry name" value="Bact_solute-bd_prot1"/>
</dbReference>
<evidence type="ECO:0000313" key="1">
    <source>
        <dbReference type="EMBL" id="SVB70312.1"/>
    </source>
</evidence>
<dbReference type="PANTHER" id="PTHR43649:SF12">
    <property type="entry name" value="DIACETYLCHITOBIOSE BINDING PROTEIN DASA"/>
    <property type="match status" value="1"/>
</dbReference>
<feature type="non-terminal residue" evidence="1">
    <location>
        <position position="313"/>
    </location>
</feature>
<dbReference type="PROSITE" id="PS51318">
    <property type="entry name" value="TAT"/>
    <property type="match status" value="1"/>
</dbReference>
<dbReference type="InterPro" id="IPR006311">
    <property type="entry name" value="TAT_signal"/>
</dbReference>
<organism evidence="1">
    <name type="scientific">marine metagenome</name>
    <dbReference type="NCBI Taxonomy" id="408172"/>
    <lineage>
        <taxon>unclassified sequences</taxon>
        <taxon>metagenomes</taxon>
        <taxon>ecological metagenomes</taxon>
    </lineage>
</organism>
<name>A0A382G621_9ZZZZ</name>
<proteinExistence type="predicted"/>
<reference evidence="1" key="1">
    <citation type="submission" date="2018-05" db="EMBL/GenBank/DDBJ databases">
        <authorList>
            <person name="Lanie J.A."/>
            <person name="Ng W.-L."/>
            <person name="Kazmierczak K.M."/>
            <person name="Andrzejewski T.M."/>
            <person name="Davidsen T.M."/>
            <person name="Wayne K.J."/>
            <person name="Tettelin H."/>
            <person name="Glass J.I."/>
            <person name="Rusch D."/>
            <person name="Podicherti R."/>
            <person name="Tsui H.-C.T."/>
            <person name="Winkler M.E."/>
        </authorList>
    </citation>
    <scope>NUCLEOTIDE SEQUENCE</scope>
</reference>
<sequence>MSKYPVPRPISRRQMLRLTGTAAIGTALFGCGGTSKNSVSIMTALTGDKIRATDALVAEFSETYPTVPVEHIKVPWDQGHSKFLTSILGGNAPDIMVLPSQWFSEFRSMGVLENLTSWFQEWSHKDAYPETVTLRARSTRAFENDEVYGIPFEAAVRSMFYRQEWLDEHGLDPADTLDEWRTLLEKVTDPNKGRYGYAFRGARGGFYSWWAIAESFAGTNAWFDDDHHCIINSPDHVAGLSYWNDLYQDGLAPADSLNWGYNELVPAFWSGICGTMEQDPEVIKSCVEHGMDDSTLTTTIMPKGPKARVSLAD</sequence>
<dbReference type="SUPFAM" id="SSF53850">
    <property type="entry name" value="Periplasmic binding protein-like II"/>
    <property type="match status" value="1"/>
</dbReference>
<dbReference type="CDD" id="cd13585">
    <property type="entry name" value="PBP2_TMBP_like"/>
    <property type="match status" value="1"/>
</dbReference>
<dbReference type="PANTHER" id="PTHR43649">
    <property type="entry name" value="ARABINOSE-BINDING PROTEIN-RELATED"/>
    <property type="match status" value="1"/>
</dbReference>
<dbReference type="InterPro" id="IPR006059">
    <property type="entry name" value="SBP"/>
</dbReference>
<gene>
    <name evidence="1" type="ORF">METZ01_LOCUS223166</name>
</gene>
<dbReference type="Gene3D" id="3.40.190.10">
    <property type="entry name" value="Periplasmic binding protein-like II"/>
    <property type="match status" value="1"/>
</dbReference>
<dbReference type="Pfam" id="PF01547">
    <property type="entry name" value="SBP_bac_1"/>
    <property type="match status" value="1"/>
</dbReference>
<evidence type="ECO:0008006" key="2">
    <source>
        <dbReference type="Google" id="ProtNLM"/>
    </source>
</evidence>
<accession>A0A382G621</accession>
<protein>
    <recommendedName>
        <fullName evidence="2">Extracellular solute-binding protein</fullName>
    </recommendedName>
</protein>
<dbReference type="PROSITE" id="PS51257">
    <property type="entry name" value="PROKAR_LIPOPROTEIN"/>
    <property type="match status" value="1"/>
</dbReference>